<sequence>MRLKDSKLGTALIARSASAEEVLVFVAQNLKRFDAIHCTASLHALAKHSLKDDRLASRTLGALLAKQGEYARQKSLDGRQLSNTLWAIARLRQPAIEAMPEGLATQVAAQLSSQEQRLNHQDVSNGLWAIAALDLPEQADHMSELAYSRALSRPNGFKAQELANAIWAFATCGSGTASRMARNLTVYCVLERLAELQSIQLAAVIWSVAAADLDGQSLRSSPRLMEPLATAVLDRVQEFGPQEVSNVSWALAVETIQNRRLREELAMGVNRCMHEFKRKELVNSLWAFAVFGSMEAVD</sequence>
<evidence type="ECO:0000313" key="2">
    <source>
        <dbReference type="EMBL" id="CAK9074634.1"/>
    </source>
</evidence>
<gene>
    <name evidence="1" type="ORF">CCMP2556_LOCUS35411</name>
    <name evidence="2" type="ORF">CCMP2556_LOCUS36765</name>
</gene>
<dbReference type="Proteomes" id="UP001642484">
    <property type="component" value="Unassembled WGS sequence"/>
</dbReference>
<evidence type="ECO:0000313" key="3">
    <source>
        <dbReference type="Proteomes" id="UP001642484"/>
    </source>
</evidence>
<accession>A0ABP0P7G9</accession>
<dbReference type="EMBL" id="CAXAMN010022695">
    <property type="protein sequence ID" value="CAK9071996.1"/>
    <property type="molecule type" value="Genomic_DNA"/>
</dbReference>
<dbReference type="EMBL" id="CAXAMN010023028">
    <property type="protein sequence ID" value="CAK9074634.1"/>
    <property type="molecule type" value="Genomic_DNA"/>
</dbReference>
<reference evidence="1 3" key="1">
    <citation type="submission" date="2024-02" db="EMBL/GenBank/DDBJ databases">
        <authorList>
            <person name="Chen Y."/>
            <person name="Shah S."/>
            <person name="Dougan E. K."/>
            <person name="Thang M."/>
            <person name="Chan C."/>
        </authorList>
    </citation>
    <scope>NUCLEOTIDE SEQUENCE [LARGE SCALE GENOMIC DNA]</scope>
</reference>
<keyword evidence="3" id="KW-1185">Reference proteome</keyword>
<dbReference type="InterPro" id="IPR050870">
    <property type="entry name" value="FAST_kinase"/>
</dbReference>
<protein>
    <submittedName>
        <fullName evidence="1">Uncharacterized protein</fullName>
    </submittedName>
</protein>
<dbReference type="PANTHER" id="PTHR21228:SF40">
    <property type="entry name" value="LD45607P"/>
    <property type="match status" value="1"/>
</dbReference>
<organism evidence="1 3">
    <name type="scientific">Durusdinium trenchii</name>
    <dbReference type="NCBI Taxonomy" id="1381693"/>
    <lineage>
        <taxon>Eukaryota</taxon>
        <taxon>Sar</taxon>
        <taxon>Alveolata</taxon>
        <taxon>Dinophyceae</taxon>
        <taxon>Suessiales</taxon>
        <taxon>Symbiodiniaceae</taxon>
        <taxon>Durusdinium</taxon>
    </lineage>
</organism>
<comment type="caution">
    <text evidence="1">The sequence shown here is derived from an EMBL/GenBank/DDBJ whole genome shotgun (WGS) entry which is preliminary data.</text>
</comment>
<dbReference type="PANTHER" id="PTHR21228">
    <property type="entry name" value="FAST LEU-RICH DOMAIN-CONTAINING"/>
    <property type="match status" value="1"/>
</dbReference>
<evidence type="ECO:0000313" key="1">
    <source>
        <dbReference type="EMBL" id="CAK9071996.1"/>
    </source>
</evidence>
<name>A0ABP0P7G9_9DINO</name>
<proteinExistence type="predicted"/>